<dbReference type="Proteomes" id="UP001574673">
    <property type="component" value="Unassembled WGS sequence"/>
</dbReference>
<name>A0ABV4UFR1_9RHOO</name>
<evidence type="ECO:0000313" key="2">
    <source>
        <dbReference type="Proteomes" id="UP001574673"/>
    </source>
</evidence>
<proteinExistence type="predicted"/>
<dbReference type="RefSeq" id="WP_418890848.1">
    <property type="nucleotide sequence ID" value="NZ_JBEUWX010000002.1"/>
</dbReference>
<organism evidence="1 2">
    <name type="scientific">Dentiradicibacter hellwigii</name>
    <dbReference type="NCBI Taxonomy" id="3149053"/>
    <lineage>
        <taxon>Bacteria</taxon>
        <taxon>Pseudomonadati</taxon>
        <taxon>Pseudomonadota</taxon>
        <taxon>Betaproteobacteria</taxon>
        <taxon>Rhodocyclales</taxon>
        <taxon>Rhodocyclaceae</taxon>
        <taxon>Dentiradicibacter</taxon>
    </lineage>
</organism>
<comment type="caution">
    <text evidence="1">The sequence shown here is derived from an EMBL/GenBank/DDBJ whole genome shotgun (WGS) entry which is preliminary data.</text>
</comment>
<reference evidence="2" key="1">
    <citation type="submission" date="2024-06" db="EMBL/GenBank/DDBJ databases">
        <title>Radixoralia hellwigii gen. nov., sp nov., isolated from a root canal in the human oral cavity.</title>
        <authorList>
            <person name="Bartsch S."/>
            <person name="Wittmer A."/>
            <person name="Schulz A.-K."/>
            <person name="Neumann-Schaal M."/>
            <person name="Wolf J."/>
            <person name="Gronow S."/>
            <person name="Tennert C."/>
            <person name="Haecker G."/>
            <person name="Cieplik F."/>
            <person name="Al-Ahmad A."/>
        </authorList>
    </citation>
    <scope>NUCLEOTIDE SEQUENCE [LARGE SCALE GENOMIC DNA]</scope>
    <source>
        <strain evidence="2">Wk13</strain>
    </source>
</reference>
<dbReference type="EMBL" id="JBEUWX010000002">
    <property type="protein sequence ID" value="MFA9949739.1"/>
    <property type="molecule type" value="Genomic_DNA"/>
</dbReference>
<evidence type="ECO:0000313" key="1">
    <source>
        <dbReference type="EMBL" id="MFA9949739.1"/>
    </source>
</evidence>
<keyword evidence="2" id="KW-1185">Reference proteome</keyword>
<accession>A0ABV4UFR1</accession>
<sequence>MNAHVKSNVFEELRYAYRALDYARYDAWDIFLEPFRAKHEAAMHNAIEILLAEYPTYASQAQEILARAKIRTSH</sequence>
<gene>
    <name evidence="1" type="ORF">ABCS64_05250</name>
</gene>
<protein>
    <submittedName>
        <fullName evidence="1">Uncharacterized protein</fullName>
    </submittedName>
</protein>